<dbReference type="Proteomes" id="UP000292003">
    <property type="component" value="Unassembled WGS sequence"/>
</dbReference>
<accession>A0A4Q7J3X5</accession>
<dbReference type="NCBIfam" id="NF033218">
    <property type="entry name" value="anchor_AmaP"/>
    <property type="match status" value="1"/>
</dbReference>
<feature type="transmembrane region" description="Helical" evidence="1">
    <location>
        <begin position="21"/>
        <end position="47"/>
    </location>
</feature>
<organism evidence="2 3">
    <name type="scientific">Amycolatopsis suaedae</name>
    <dbReference type="NCBI Taxonomy" id="2510978"/>
    <lineage>
        <taxon>Bacteria</taxon>
        <taxon>Bacillati</taxon>
        <taxon>Actinomycetota</taxon>
        <taxon>Actinomycetes</taxon>
        <taxon>Pseudonocardiales</taxon>
        <taxon>Pseudonocardiaceae</taxon>
        <taxon>Amycolatopsis</taxon>
    </lineage>
</organism>
<reference evidence="2 3" key="1">
    <citation type="submission" date="2019-02" db="EMBL/GenBank/DDBJ databases">
        <title>Draft genome sequence of Amycolatopsis sp. 8-3EHSu isolated from roots of Suaeda maritima.</title>
        <authorList>
            <person name="Duangmal K."/>
            <person name="Chantavorakit T."/>
        </authorList>
    </citation>
    <scope>NUCLEOTIDE SEQUENCE [LARGE SCALE GENOMIC DNA]</scope>
    <source>
        <strain evidence="2 3">8-3EHSu</strain>
    </source>
</reference>
<evidence type="ECO:0000313" key="2">
    <source>
        <dbReference type="EMBL" id="RZQ61356.1"/>
    </source>
</evidence>
<feature type="transmembrane region" description="Helical" evidence="1">
    <location>
        <begin position="67"/>
        <end position="89"/>
    </location>
</feature>
<keyword evidence="3" id="KW-1185">Reference proteome</keyword>
<dbReference type="EMBL" id="SFCC01000012">
    <property type="protein sequence ID" value="RZQ61356.1"/>
    <property type="molecule type" value="Genomic_DNA"/>
</dbReference>
<proteinExistence type="predicted"/>
<evidence type="ECO:0000313" key="3">
    <source>
        <dbReference type="Proteomes" id="UP000292003"/>
    </source>
</evidence>
<dbReference type="OrthoDB" id="5186521at2"/>
<keyword evidence="1" id="KW-0472">Membrane</keyword>
<keyword evidence="1" id="KW-0812">Transmembrane</keyword>
<protein>
    <submittedName>
        <fullName evidence="2">Alkaline shock response membrane anchor protein AmaP</fullName>
    </submittedName>
</protein>
<sequence>MSRKSVSAKALARSYTAERTLTSVTGVLALLAGALVLVIGFGWLGTFRAQRPVLDPLAVQWLGREPVWAKVAAIALGVLLVVLGLWWFFRTLRPEGRPDLELDRTPGSELTVTAGAIADAVRADAESVDGVSKARARCVGDEERPALRLDLSLREGADLKRVWEAVDTHVLTRARESLGVDTLPTAVRIELDAAARRRVR</sequence>
<comment type="caution">
    <text evidence="2">The sequence shown here is derived from an EMBL/GenBank/DDBJ whole genome shotgun (WGS) entry which is preliminary data.</text>
</comment>
<dbReference type="AlphaFoldDB" id="A0A4Q7J3X5"/>
<name>A0A4Q7J3X5_9PSEU</name>
<keyword evidence="1" id="KW-1133">Transmembrane helix</keyword>
<gene>
    <name evidence="2" type="primary">amaP</name>
    <name evidence="2" type="ORF">EWH70_23455</name>
</gene>
<dbReference type="RefSeq" id="WP_130477659.1">
    <property type="nucleotide sequence ID" value="NZ_SFCC01000012.1"/>
</dbReference>
<evidence type="ECO:0000256" key="1">
    <source>
        <dbReference type="SAM" id="Phobius"/>
    </source>
</evidence>